<accession>A0A2P2JMX5</accession>
<evidence type="ECO:0000313" key="1">
    <source>
        <dbReference type="EMBL" id="MBW94818.1"/>
    </source>
</evidence>
<protein>
    <submittedName>
        <fullName evidence="1">Uncharacterized protein</fullName>
    </submittedName>
</protein>
<organism evidence="1">
    <name type="scientific">Rhizophora mucronata</name>
    <name type="common">Asiatic mangrove</name>
    <dbReference type="NCBI Taxonomy" id="61149"/>
    <lineage>
        <taxon>Eukaryota</taxon>
        <taxon>Viridiplantae</taxon>
        <taxon>Streptophyta</taxon>
        <taxon>Embryophyta</taxon>
        <taxon>Tracheophyta</taxon>
        <taxon>Spermatophyta</taxon>
        <taxon>Magnoliopsida</taxon>
        <taxon>eudicotyledons</taxon>
        <taxon>Gunneridae</taxon>
        <taxon>Pentapetalae</taxon>
        <taxon>rosids</taxon>
        <taxon>fabids</taxon>
        <taxon>Malpighiales</taxon>
        <taxon>Rhizophoraceae</taxon>
        <taxon>Rhizophora</taxon>
    </lineage>
</organism>
<reference evidence="1" key="1">
    <citation type="submission" date="2018-02" db="EMBL/GenBank/DDBJ databases">
        <title>Rhizophora mucronata_Transcriptome.</title>
        <authorList>
            <person name="Meera S.P."/>
            <person name="Sreeshan A."/>
            <person name="Augustine A."/>
        </authorList>
    </citation>
    <scope>NUCLEOTIDE SEQUENCE</scope>
    <source>
        <tissue evidence="1">Leaf</tissue>
    </source>
</reference>
<proteinExistence type="predicted"/>
<sequence>MIENNVILLRLTQKHIMKHIQTKLGLIGELTTPNSKSP</sequence>
<dbReference type="AlphaFoldDB" id="A0A2P2JMX5"/>
<name>A0A2P2JMX5_RHIMU</name>
<dbReference type="EMBL" id="GGEC01014335">
    <property type="protein sequence ID" value="MBW94818.1"/>
    <property type="molecule type" value="Transcribed_RNA"/>
</dbReference>